<proteinExistence type="predicted"/>
<dbReference type="NCBIfam" id="TIGR00315">
    <property type="entry name" value="cdhB"/>
    <property type="match status" value="1"/>
</dbReference>
<dbReference type="AlphaFoldDB" id="A0A9E2BIS1"/>
<reference evidence="1 2" key="1">
    <citation type="journal article" date="2021" name="bioRxiv">
        <title>Unique metabolic strategies in Hadean analogues reveal hints for primordial physiology.</title>
        <authorList>
            <person name="Nobu M.K."/>
            <person name="Nakai R."/>
            <person name="Tamazawa S."/>
            <person name="Mori H."/>
            <person name="Toyoda A."/>
            <person name="Ijiri A."/>
            <person name="Suzuki S."/>
            <person name="Kurokawa K."/>
            <person name="Kamagata Y."/>
            <person name="Tamaki H."/>
        </authorList>
    </citation>
    <scope>NUCLEOTIDE SEQUENCE [LARGE SCALE GENOMIC DNA]</scope>
    <source>
        <strain evidence="1">BS525</strain>
    </source>
</reference>
<sequence length="171" mass="18843">MSLPYYSVNVLTGTKSSKLLEDASEAAGMIKKAKRPLLVIGPLCAMEYLTKIAQVGKIPVVATANTKKRLVELGVTPDSTFDTVEIINHLKKPDWQGVKGEGNHDLVIFSGIRCDLAELGLSTLKHFAPHLKTFALCRLSHPNANYALPILNTEKWKDYLESVINLLTENN</sequence>
<gene>
    <name evidence="1" type="ORF">DDT42_00766</name>
</gene>
<evidence type="ECO:0008006" key="3">
    <source>
        <dbReference type="Google" id="ProtNLM"/>
    </source>
</evidence>
<organism evidence="1 2">
    <name type="scientific">Psychracetigena formicireducens</name>
    <dbReference type="NCBI Taxonomy" id="2986056"/>
    <lineage>
        <taxon>Bacteria</taxon>
        <taxon>Bacillati</taxon>
        <taxon>Candidatus Lithacetigenota</taxon>
        <taxon>Candidatus Psychracetigena</taxon>
    </lineage>
</organism>
<dbReference type="InterPro" id="IPR003704">
    <property type="entry name" value="CdhB"/>
</dbReference>
<evidence type="ECO:0000313" key="1">
    <source>
        <dbReference type="EMBL" id="MBT9144910.1"/>
    </source>
</evidence>
<name>A0A9E2BIS1_PSYF1</name>
<accession>A0A9E2BIS1</accession>
<dbReference type="InterPro" id="IPR029035">
    <property type="entry name" value="DHS-like_NAD/FAD-binding_dom"/>
</dbReference>
<evidence type="ECO:0000313" key="2">
    <source>
        <dbReference type="Proteomes" id="UP000811545"/>
    </source>
</evidence>
<protein>
    <recommendedName>
        <fullName evidence="3">CO dehydrogenase/acetyl-CoA synthase complex subunit epsilon</fullName>
    </recommendedName>
</protein>
<comment type="caution">
    <text evidence="1">The sequence shown here is derived from an EMBL/GenBank/DDBJ whole genome shotgun (WGS) entry which is preliminary data.</text>
</comment>
<dbReference type="EMBL" id="QLTW01000031">
    <property type="protein sequence ID" value="MBT9144910.1"/>
    <property type="molecule type" value="Genomic_DNA"/>
</dbReference>
<dbReference type="SUPFAM" id="SSF52467">
    <property type="entry name" value="DHS-like NAD/FAD-binding domain"/>
    <property type="match status" value="1"/>
</dbReference>
<dbReference type="Pfam" id="PF02552">
    <property type="entry name" value="CO_dh"/>
    <property type="match status" value="1"/>
</dbReference>
<dbReference type="Gene3D" id="3.40.50.1220">
    <property type="entry name" value="TPP-binding domain"/>
    <property type="match status" value="1"/>
</dbReference>
<dbReference type="GO" id="GO:0019385">
    <property type="term" value="P:methanogenesis, from acetate"/>
    <property type="evidence" value="ECO:0007669"/>
    <property type="project" value="InterPro"/>
</dbReference>
<dbReference type="Proteomes" id="UP000811545">
    <property type="component" value="Unassembled WGS sequence"/>
</dbReference>